<name>A0A418NT11_9SPHN</name>
<sequence length="214" mass="23692">MSDIAIPGPKWIPAFLETLAETRTITSAVAASGVSKRAVYTQKDRNHIFAQAWKTALHEGVVRVDEVPATNSNDGKWQRHFLELLAETSNIRLSASQANVPLSTVYSKRASDTAFAAKWEAALYEGYTNLEMEVLGYLRDPDPGYKMDVANALRLLAAHKESAAREKARRSKQNRGDVLARLNAKIDLMRERKAAAEKLLAEDGMTLPLPDGRD</sequence>
<reference evidence="1 2" key="1">
    <citation type="submission" date="2018-08" db="EMBL/GenBank/DDBJ databases">
        <title>Erythrobacter zhengii sp.nov., a bacterium isolated from deep-sea sediment.</title>
        <authorList>
            <person name="Fang C."/>
            <person name="Wu Y.-H."/>
            <person name="Sun C."/>
            <person name="Wang H."/>
            <person name="Cheng H."/>
            <person name="Meng F.-X."/>
            <person name="Wang C.-S."/>
            <person name="Xu X.-W."/>
        </authorList>
    </citation>
    <scope>NUCLEOTIDE SEQUENCE [LARGE SCALE GENOMIC DNA]</scope>
    <source>
        <strain evidence="1 2">V18</strain>
    </source>
</reference>
<comment type="caution">
    <text evidence="1">The sequence shown here is derived from an EMBL/GenBank/DDBJ whole genome shotgun (WGS) entry which is preliminary data.</text>
</comment>
<evidence type="ECO:0000313" key="2">
    <source>
        <dbReference type="Proteomes" id="UP000286576"/>
    </source>
</evidence>
<protein>
    <recommendedName>
        <fullName evidence="3">Terminase</fullName>
    </recommendedName>
</protein>
<evidence type="ECO:0000313" key="1">
    <source>
        <dbReference type="EMBL" id="RIV86686.1"/>
    </source>
</evidence>
<dbReference type="EMBL" id="QXFL01000003">
    <property type="protein sequence ID" value="RIV86686.1"/>
    <property type="molecule type" value="Genomic_DNA"/>
</dbReference>
<proteinExistence type="predicted"/>
<dbReference type="OrthoDB" id="8480631at2"/>
<accession>A0A418NT11</accession>
<organism evidence="1 2">
    <name type="scientific">Aurantiacibacter zhengii</name>
    <dbReference type="NCBI Taxonomy" id="2307003"/>
    <lineage>
        <taxon>Bacteria</taxon>
        <taxon>Pseudomonadati</taxon>
        <taxon>Pseudomonadota</taxon>
        <taxon>Alphaproteobacteria</taxon>
        <taxon>Sphingomonadales</taxon>
        <taxon>Erythrobacteraceae</taxon>
        <taxon>Aurantiacibacter</taxon>
    </lineage>
</organism>
<dbReference type="Proteomes" id="UP000286576">
    <property type="component" value="Unassembled WGS sequence"/>
</dbReference>
<gene>
    <name evidence="1" type="ORF">D2V07_08265</name>
</gene>
<dbReference type="AlphaFoldDB" id="A0A418NT11"/>
<keyword evidence="2" id="KW-1185">Reference proteome</keyword>
<evidence type="ECO:0008006" key="3">
    <source>
        <dbReference type="Google" id="ProtNLM"/>
    </source>
</evidence>
<dbReference type="RefSeq" id="WP_119586502.1">
    <property type="nucleotide sequence ID" value="NZ_CAWODQ010000022.1"/>
</dbReference>